<dbReference type="NCBIfam" id="NF041043">
    <property type="entry name" value="BPSS1780_fam"/>
    <property type="match status" value="1"/>
</dbReference>
<reference evidence="3" key="2">
    <citation type="submission" date="2019-07" db="EMBL/GenBank/DDBJ databases">
        <authorList>
            <person name="Whitman W."/>
            <person name="Huntemann M."/>
            <person name="Clum A."/>
            <person name="Pillay M."/>
            <person name="Palaniappan K."/>
            <person name="Varghese N."/>
            <person name="Mikhailova N."/>
            <person name="Stamatis D."/>
            <person name="Reddy T."/>
            <person name="Daum C."/>
            <person name="Shapiro N."/>
            <person name="Ivanova N."/>
            <person name="Kyrpides N."/>
            <person name="Woyke T."/>
        </authorList>
    </citation>
    <scope>NUCLEOTIDE SEQUENCE</scope>
    <source>
        <strain evidence="3">CGMCC 1.10685</strain>
    </source>
</reference>
<keyword evidence="1" id="KW-1133">Transmembrane helix</keyword>
<evidence type="ECO:0000256" key="1">
    <source>
        <dbReference type="SAM" id="Phobius"/>
    </source>
</evidence>
<reference evidence="3 4" key="1">
    <citation type="journal article" date="2015" name="Stand. Genomic Sci.">
        <title>Genomic Encyclopedia of Bacterial and Archaeal Type Strains, Phase III: the genomes of soil and plant-associated and newly described type strains.</title>
        <authorList>
            <person name="Whitman W.B."/>
            <person name="Woyke T."/>
            <person name="Klenk H.P."/>
            <person name="Zhou Y."/>
            <person name="Lilburn T.G."/>
            <person name="Beck B.J."/>
            <person name="De Vos P."/>
            <person name="Vandamme P."/>
            <person name="Eisen J.A."/>
            <person name="Garrity G."/>
            <person name="Hugenholtz P."/>
            <person name="Kyrpides N.C."/>
        </authorList>
    </citation>
    <scope>NUCLEOTIDE SEQUENCE [LARGE SCALE GENOMIC DNA]</scope>
    <source>
        <strain evidence="3 4">CGMCC 1.10685</strain>
    </source>
</reference>
<keyword evidence="5" id="KW-1185">Reference proteome</keyword>
<dbReference type="Proteomes" id="UP000437862">
    <property type="component" value="Chromosome"/>
</dbReference>
<gene>
    <name evidence="2" type="ORF">GO485_20490</name>
    <name evidence="3" type="ORF">IP92_00116</name>
</gene>
<feature type="transmembrane region" description="Helical" evidence="1">
    <location>
        <begin position="186"/>
        <end position="208"/>
    </location>
</feature>
<keyword evidence="1" id="KW-0472">Membrane</keyword>
<dbReference type="RefSeq" id="WP_145872590.1">
    <property type="nucleotide sequence ID" value="NZ_CP046904.1"/>
</dbReference>
<evidence type="ECO:0000313" key="4">
    <source>
        <dbReference type="Proteomes" id="UP000315112"/>
    </source>
</evidence>
<dbReference type="Proteomes" id="UP000315112">
    <property type="component" value="Unassembled WGS sequence"/>
</dbReference>
<keyword evidence="1" id="KW-0812">Transmembrane</keyword>
<evidence type="ECO:0008006" key="6">
    <source>
        <dbReference type="Google" id="ProtNLM"/>
    </source>
</evidence>
<feature type="transmembrane region" description="Helical" evidence="1">
    <location>
        <begin position="144"/>
        <end position="165"/>
    </location>
</feature>
<evidence type="ECO:0000313" key="3">
    <source>
        <dbReference type="EMBL" id="TWI51133.1"/>
    </source>
</evidence>
<dbReference type="OrthoDB" id="5298483at2"/>
<dbReference type="AlphaFoldDB" id="A0A562Q365"/>
<sequence>MNNIPAKSGWLWVKQGFAMLRQQPTGLSTLFFGYMLATAVLIVLAPIGIIAHSILMPVFAIGFMSAAREIIAQRPVLPAQVLAGFRGPALRRLCTLGVVHLLAFIAAVGIGLLFIDFDVWEKLMAEPQTATPELLRATGMIPGVLAGAALYVPTLLIVSFAAPLVQWQGMAPGKALFYSFFAIKRTAGAFCVFAVSLFAIAFFVLQLLGALLGMGPIGFAVMRMVSVLLYGVAHCALYVAYVQIFSPSDQDQDAPAVL</sequence>
<name>A0A562Q365_9BURK</name>
<reference evidence="2 5" key="3">
    <citation type="submission" date="2019-12" db="EMBL/GenBank/DDBJ databases">
        <title>Draft Genome Sequences of Six Type Strains of the Genus Massilia.</title>
        <authorList>
            <person name="Miess H."/>
            <person name="Frediansyah A."/>
            <person name="Goeker M."/>
            <person name="Gross H."/>
        </authorList>
    </citation>
    <scope>NUCLEOTIDE SEQUENCE [LARGE SCALE GENOMIC DNA]</scope>
    <source>
        <strain evidence="2 5">DSM 26639</strain>
    </source>
</reference>
<evidence type="ECO:0000313" key="5">
    <source>
        <dbReference type="Proteomes" id="UP000437862"/>
    </source>
</evidence>
<protein>
    <recommendedName>
        <fullName evidence="6">DUF2189 domain-containing protein</fullName>
    </recommendedName>
</protein>
<organism evidence="3 4">
    <name type="scientific">Pseudoduganella flava</name>
    <dbReference type="NCBI Taxonomy" id="871742"/>
    <lineage>
        <taxon>Bacteria</taxon>
        <taxon>Pseudomonadati</taxon>
        <taxon>Pseudomonadota</taxon>
        <taxon>Betaproteobacteria</taxon>
        <taxon>Burkholderiales</taxon>
        <taxon>Oxalobacteraceae</taxon>
        <taxon>Telluria group</taxon>
        <taxon>Pseudoduganella</taxon>
    </lineage>
</organism>
<accession>A0A562Q365</accession>
<dbReference type="EMBL" id="CP046904">
    <property type="protein sequence ID" value="QGZ41201.1"/>
    <property type="molecule type" value="Genomic_DNA"/>
</dbReference>
<proteinExistence type="predicted"/>
<dbReference type="EMBL" id="VLKW01000001">
    <property type="protein sequence ID" value="TWI51133.1"/>
    <property type="molecule type" value="Genomic_DNA"/>
</dbReference>
<feature type="transmembrane region" description="Helical" evidence="1">
    <location>
        <begin position="220"/>
        <end position="241"/>
    </location>
</feature>
<evidence type="ECO:0000313" key="2">
    <source>
        <dbReference type="EMBL" id="QGZ41201.1"/>
    </source>
</evidence>
<feature type="transmembrane region" description="Helical" evidence="1">
    <location>
        <begin position="93"/>
        <end position="115"/>
    </location>
</feature>
<feature type="transmembrane region" description="Helical" evidence="1">
    <location>
        <begin position="31"/>
        <end position="64"/>
    </location>
</feature>
<dbReference type="InterPro" id="IPR047798">
    <property type="entry name" value="BPSS1780-like"/>
</dbReference>